<dbReference type="EMBL" id="JAQIZT010000012">
    <property type="protein sequence ID" value="KAJ6976984.1"/>
    <property type="molecule type" value="Genomic_DNA"/>
</dbReference>
<comment type="caution">
    <text evidence="1">The sequence shown here is derived from an EMBL/GenBank/DDBJ whole genome shotgun (WGS) entry which is preliminary data.</text>
</comment>
<evidence type="ECO:0000313" key="1">
    <source>
        <dbReference type="EMBL" id="KAJ6976984.1"/>
    </source>
</evidence>
<proteinExistence type="predicted"/>
<gene>
    <name evidence="1" type="ORF">NC653_028999</name>
</gene>
<protein>
    <submittedName>
        <fullName evidence="1">Uncharacterized protein</fullName>
    </submittedName>
</protein>
<accession>A0AAD6M136</accession>
<organism evidence="1 2">
    <name type="scientific">Populus alba x Populus x berolinensis</name>
    <dbReference type="NCBI Taxonomy" id="444605"/>
    <lineage>
        <taxon>Eukaryota</taxon>
        <taxon>Viridiplantae</taxon>
        <taxon>Streptophyta</taxon>
        <taxon>Embryophyta</taxon>
        <taxon>Tracheophyta</taxon>
        <taxon>Spermatophyta</taxon>
        <taxon>Magnoliopsida</taxon>
        <taxon>eudicotyledons</taxon>
        <taxon>Gunneridae</taxon>
        <taxon>Pentapetalae</taxon>
        <taxon>rosids</taxon>
        <taxon>fabids</taxon>
        <taxon>Malpighiales</taxon>
        <taxon>Salicaceae</taxon>
        <taxon>Saliceae</taxon>
        <taxon>Populus</taxon>
    </lineage>
</organism>
<evidence type="ECO:0000313" key="2">
    <source>
        <dbReference type="Proteomes" id="UP001164929"/>
    </source>
</evidence>
<name>A0AAD6M136_9ROSI</name>
<dbReference type="AlphaFoldDB" id="A0AAD6M136"/>
<dbReference type="Proteomes" id="UP001164929">
    <property type="component" value="Chromosome 12"/>
</dbReference>
<reference evidence="1" key="1">
    <citation type="journal article" date="2023" name="Mol. Ecol. Resour.">
        <title>Chromosome-level genome assembly of a triploid poplar Populus alba 'Berolinensis'.</title>
        <authorList>
            <person name="Chen S."/>
            <person name="Yu Y."/>
            <person name="Wang X."/>
            <person name="Wang S."/>
            <person name="Zhang T."/>
            <person name="Zhou Y."/>
            <person name="He R."/>
            <person name="Meng N."/>
            <person name="Wang Y."/>
            <person name="Liu W."/>
            <person name="Liu Z."/>
            <person name="Liu J."/>
            <person name="Guo Q."/>
            <person name="Huang H."/>
            <person name="Sederoff R.R."/>
            <person name="Wang G."/>
            <person name="Qu G."/>
            <person name="Chen S."/>
        </authorList>
    </citation>
    <scope>NUCLEOTIDE SEQUENCE</scope>
    <source>
        <strain evidence="1">SC-2020</strain>
    </source>
</reference>
<keyword evidence="2" id="KW-1185">Reference proteome</keyword>
<sequence length="69" mass="7862">MKKIRELPPSGYDGIKKMYQRSFLPLLCLAGPDSLQSWGNDFFYFLFIARVGACQNGENCRKTRVKTGV</sequence>